<dbReference type="Gene3D" id="2.60.40.10">
    <property type="entry name" value="Immunoglobulins"/>
    <property type="match status" value="1"/>
</dbReference>
<feature type="domain" description="Ig-like" evidence="2">
    <location>
        <begin position="55"/>
        <end position="126"/>
    </location>
</feature>
<evidence type="ECO:0000313" key="3">
    <source>
        <dbReference type="Ensembl" id="ENSPNAP00000056506.1"/>
    </source>
</evidence>
<dbReference type="InterPro" id="IPR013783">
    <property type="entry name" value="Ig-like_fold"/>
</dbReference>
<reference evidence="3 4" key="1">
    <citation type="submission" date="2020-10" db="EMBL/GenBank/DDBJ databases">
        <title>Pygocentrus nattereri (red-bellied piranha) genome, fPygNat1, primary haplotype.</title>
        <authorList>
            <person name="Myers G."/>
            <person name="Meyer A."/>
            <person name="Karagic N."/>
            <person name="Pippel M."/>
            <person name="Winkler S."/>
            <person name="Tracey A."/>
            <person name="Wood J."/>
            <person name="Formenti G."/>
            <person name="Howe K."/>
            <person name="Fedrigo O."/>
            <person name="Jarvis E.D."/>
        </authorList>
    </citation>
    <scope>NUCLEOTIDE SEQUENCE [LARGE SCALE GENOMIC DNA]</scope>
</reference>
<keyword evidence="1" id="KW-0812">Transmembrane</keyword>
<dbReference type="InterPro" id="IPR007110">
    <property type="entry name" value="Ig-like_dom"/>
</dbReference>
<keyword evidence="1" id="KW-0472">Membrane</keyword>
<dbReference type="InterPro" id="IPR036179">
    <property type="entry name" value="Ig-like_dom_sf"/>
</dbReference>
<dbReference type="Proteomes" id="UP001501920">
    <property type="component" value="Chromosome 16"/>
</dbReference>
<dbReference type="AlphaFoldDB" id="A0AAR2K331"/>
<reference evidence="3" key="2">
    <citation type="submission" date="2025-08" db="UniProtKB">
        <authorList>
            <consortium name="Ensembl"/>
        </authorList>
    </citation>
    <scope>IDENTIFICATION</scope>
</reference>
<protein>
    <recommendedName>
        <fullName evidence="2">Ig-like domain-containing protein</fullName>
    </recommendedName>
</protein>
<dbReference type="GeneTree" id="ENSGT01120000278065"/>
<dbReference type="SMART" id="SM00409">
    <property type="entry name" value="IG"/>
    <property type="match status" value="1"/>
</dbReference>
<accession>A0AAR2K331</accession>
<name>A0AAR2K331_PYGNA</name>
<evidence type="ECO:0000313" key="4">
    <source>
        <dbReference type="Proteomes" id="UP001501920"/>
    </source>
</evidence>
<dbReference type="InterPro" id="IPR013098">
    <property type="entry name" value="Ig_I-set"/>
</dbReference>
<feature type="transmembrane region" description="Helical" evidence="1">
    <location>
        <begin position="146"/>
        <end position="167"/>
    </location>
</feature>
<dbReference type="PROSITE" id="PS50835">
    <property type="entry name" value="IG_LIKE"/>
    <property type="match status" value="1"/>
</dbReference>
<dbReference type="InterPro" id="IPR003599">
    <property type="entry name" value="Ig_sub"/>
</dbReference>
<keyword evidence="1" id="KW-1133">Transmembrane helix</keyword>
<keyword evidence="4" id="KW-1185">Reference proteome</keyword>
<reference evidence="3" key="3">
    <citation type="submission" date="2025-09" db="UniProtKB">
        <authorList>
            <consortium name="Ensembl"/>
        </authorList>
    </citation>
    <scope>IDENTIFICATION</scope>
</reference>
<dbReference type="Pfam" id="PF07679">
    <property type="entry name" value="I-set"/>
    <property type="match status" value="1"/>
</dbReference>
<sequence>MNIPQLSQSFVAPVPTSLELGLYYNNNNNNNNFVCKMLCMFISAAENDESVLFRASEGDSLFLFCKDLISSSLKATWSWRPHSSGQNIPLQPDSAGERLHFRNKDNDFSLTISKVDWGDSGRYECQRFRSSSQYKTFFEVVVVRDFTLISICAVFFVLLVLIGAVCWRKKTKSKKN</sequence>
<evidence type="ECO:0000259" key="2">
    <source>
        <dbReference type="PROSITE" id="PS50835"/>
    </source>
</evidence>
<dbReference type="Ensembl" id="ENSPNAT00000047374.1">
    <property type="protein sequence ID" value="ENSPNAP00000056506.1"/>
    <property type="gene ID" value="ENSPNAG00000035035.1"/>
</dbReference>
<evidence type="ECO:0000256" key="1">
    <source>
        <dbReference type="SAM" id="Phobius"/>
    </source>
</evidence>
<proteinExistence type="predicted"/>
<organism evidence="3 4">
    <name type="scientific">Pygocentrus nattereri</name>
    <name type="common">Red-bellied piranha</name>
    <dbReference type="NCBI Taxonomy" id="42514"/>
    <lineage>
        <taxon>Eukaryota</taxon>
        <taxon>Metazoa</taxon>
        <taxon>Chordata</taxon>
        <taxon>Craniata</taxon>
        <taxon>Vertebrata</taxon>
        <taxon>Euteleostomi</taxon>
        <taxon>Actinopterygii</taxon>
        <taxon>Neopterygii</taxon>
        <taxon>Teleostei</taxon>
        <taxon>Ostariophysi</taxon>
        <taxon>Characiformes</taxon>
        <taxon>Characoidei</taxon>
        <taxon>Pygocentrus</taxon>
    </lineage>
</organism>
<dbReference type="SUPFAM" id="SSF48726">
    <property type="entry name" value="Immunoglobulin"/>
    <property type="match status" value="1"/>
</dbReference>